<dbReference type="InterPro" id="IPR036396">
    <property type="entry name" value="Cyt_P450_sf"/>
</dbReference>
<proteinExistence type="inferred from homology"/>
<dbReference type="Pfam" id="PF00067">
    <property type="entry name" value="p450"/>
    <property type="match status" value="1"/>
</dbReference>
<name>A0A4S8V218_AURPU</name>
<dbReference type="Proteomes" id="UP000308014">
    <property type="component" value="Unassembled WGS sequence"/>
</dbReference>
<evidence type="ECO:0008006" key="8">
    <source>
        <dbReference type="Google" id="ProtNLM"/>
    </source>
</evidence>
<comment type="similarity">
    <text evidence="2">Belongs to the cytochrome P450 family.</text>
</comment>
<keyword evidence="3" id="KW-0349">Heme</keyword>
<comment type="cofactor">
    <cofactor evidence="1">
        <name>heme</name>
        <dbReference type="ChEBI" id="CHEBI:30413"/>
    </cofactor>
</comment>
<gene>
    <name evidence="6" type="ORF">D6D24_10582</name>
</gene>
<dbReference type="Gene3D" id="1.10.630.10">
    <property type="entry name" value="Cytochrome P450"/>
    <property type="match status" value="1"/>
</dbReference>
<keyword evidence="5" id="KW-0408">Iron</keyword>
<evidence type="ECO:0000256" key="2">
    <source>
        <dbReference type="ARBA" id="ARBA00010617"/>
    </source>
</evidence>
<dbReference type="InterPro" id="IPR050121">
    <property type="entry name" value="Cytochrome_P450_monoxygenase"/>
</dbReference>
<dbReference type="GO" id="GO:0004497">
    <property type="term" value="F:monooxygenase activity"/>
    <property type="evidence" value="ECO:0007669"/>
    <property type="project" value="InterPro"/>
</dbReference>
<dbReference type="PANTHER" id="PTHR24305">
    <property type="entry name" value="CYTOCHROME P450"/>
    <property type="match status" value="1"/>
</dbReference>
<evidence type="ECO:0000313" key="7">
    <source>
        <dbReference type="Proteomes" id="UP000308014"/>
    </source>
</evidence>
<keyword evidence="4" id="KW-0479">Metal-binding</keyword>
<dbReference type="GO" id="GO:0016705">
    <property type="term" value="F:oxidoreductase activity, acting on paired donors, with incorporation or reduction of molecular oxygen"/>
    <property type="evidence" value="ECO:0007669"/>
    <property type="project" value="InterPro"/>
</dbReference>
<protein>
    <recommendedName>
        <fullName evidence="8">Cytochrome P450</fullName>
    </recommendedName>
</protein>
<comment type="caution">
    <text evidence="6">The sequence shown here is derived from an EMBL/GenBank/DDBJ whole genome shotgun (WGS) entry which is preliminary data.</text>
</comment>
<evidence type="ECO:0000256" key="5">
    <source>
        <dbReference type="ARBA" id="ARBA00023004"/>
    </source>
</evidence>
<dbReference type="AlphaFoldDB" id="A0A4S8V218"/>
<reference evidence="6 7" key="1">
    <citation type="submission" date="2018-10" db="EMBL/GenBank/DDBJ databases">
        <title>Fifty Aureobasidium pullulans genomes reveal a recombining polyextremotolerant generalist.</title>
        <authorList>
            <person name="Gostincar C."/>
            <person name="Turk M."/>
            <person name="Zajc J."/>
            <person name="Gunde-Cimerman N."/>
        </authorList>
    </citation>
    <scope>NUCLEOTIDE SEQUENCE [LARGE SCALE GENOMIC DNA]</scope>
    <source>
        <strain evidence="6 7">EXF-11318</strain>
    </source>
</reference>
<dbReference type="GO" id="GO:0020037">
    <property type="term" value="F:heme binding"/>
    <property type="evidence" value="ECO:0007669"/>
    <property type="project" value="InterPro"/>
</dbReference>
<dbReference type="SUPFAM" id="SSF48264">
    <property type="entry name" value="Cytochrome P450"/>
    <property type="match status" value="1"/>
</dbReference>
<dbReference type="EMBL" id="QZAJ01000995">
    <property type="protein sequence ID" value="THW04290.1"/>
    <property type="molecule type" value="Genomic_DNA"/>
</dbReference>
<dbReference type="PANTHER" id="PTHR24305:SF210">
    <property type="entry name" value="CYTOCHROME P450 MONOOXYGENASE ASQL-RELATED"/>
    <property type="match status" value="1"/>
</dbReference>
<evidence type="ECO:0000256" key="3">
    <source>
        <dbReference type="ARBA" id="ARBA00022617"/>
    </source>
</evidence>
<sequence>MIGHILRNNETKKAPPAARPLRVCLPARSTSCSLIPPVVKEVRDSFSLAEDITWANVSKLTYLEATVNEALRLVAERHPKNFTDPKKFEPERWLGVERYKHNKLYASQPFSLGVRACISKNLSYFKSEVAKEACAK</sequence>
<evidence type="ECO:0000256" key="1">
    <source>
        <dbReference type="ARBA" id="ARBA00001971"/>
    </source>
</evidence>
<dbReference type="GO" id="GO:0005506">
    <property type="term" value="F:iron ion binding"/>
    <property type="evidence" value="ECO:0007669"/>
    <property type="project" value="InterPro"/>
</dbReference>
<organism evidence="6 7">
    <name type="scientific">Aureobasidium pullulans</name>
    <name type="common">Black yeast</name>
    <name type="synonym">Pullularia pullulans</name>
    <dbReference type="NCBI Taxonomy" id="5580"/>
    <lineage>
        <taxon>Eukaryota</taxon>
        <taxon>Fungi</taxon>
        <taxon>Dikarya</taxon>
        <taxon>Ascomycota</taxon>
        <taxon>Pezizomycotina</taxon>
        <taxon>Dothideomycetes</taxon>
        <taxon>Dothideomycetidae</taxon>
        <taxon>Dothideales</taxon>
        <taxon>Saccotheciaceae</taxon>
        <taxon>Aureobasidium</taxon>
    </lineage>
</organism>
<evidence type="ECO:0000313" key="6">
    <source>
        <dbReference type="EMBL" id="THW04290.1"/>
    </source>
</evidence>
<dbReference type="InterPro" id="IPR001128">
    <property type="entry name" value="Cyt_P450"/>
</dbReference>
<accession>A0A4S8V218</accession>
<evidence type="ECO:0000256" key="4">
    <source>
        <dbReference type="ARBA" id="ARBA00022723"/>
    </source>
</evidence>